<dbReference type="PROSITE" id="PS00678">
    <property type="entry name" value="WD_REPEATS_1"/>
    <property type="match status" value="2"/>
</dbReference>
<dbReference type="CDD" id="cd14014">
    <property type="entry name" value="STKc_PknB_like"/>
    <property type="match status" value="1"/>
</dbReference>
<dbReference type="InterPro" id="IPR017441">
    <property type="entry name" value="Protein_kinase_ATP_BS"/>
</dbReference>
<dbReference type="SUPFAM" id="SSF56112">
    <property type="entry name" value="Protein kinase-like (PK-like)"/>
    <property type="match status" value="1"/>
</dbReference>
<evidence type="ECO:0000256" key="3">
    <source>
        <dbReference type="ARBA" id="ARBA00022741"/>
    </source>
</evidence>
<dbReference type="PANTHER" id="PTHR19879">
    <property type="entry name" value="TRANSCRIPTION INITIATION FACTOR TFIID"/>
    <property type="match status" value="1"/>
</dbReference>
<evidence type="ECO:0000256" key="5">
    <source>
        <dbReference type="PROSITE-ProRule" id="PRU00221"/>
    </source>
</evidence>
<gene>
    <name evidence="8" type="ORF">BJ999_006144</name>
</gene>
<dbReference type="CDD" id="cd00200">
    <property type="entry name" value="WD40"/>
    <property type="match status" value="1"/>
</dbReference>
<feature type="repeat" description="WD" evidence="5">
    <location>
        <begin position="401"/>
        <end position="435"/>
    </location>
</feature>
<feature type="binding site" evidence="6">
    <location>
        <position position="43"/>
    </location>
    <ligand>
        <name>ATP</name>
        <dbReference type="ChEBI" id="CHEBI:30616"/>
    </ligand>
</feature>
<keyword evidence="2" id="KW-0677">Repeat</keyword>
<comment type="caution">
    <text evidence="8">The sequence shown here is derived from an EMBL/GenBank/DDBJ whole genome shotgun (WGS) entry which is preliminary data.</text>
</comment>
<reference evidence="8 9" key="1">
    <citation type="submission" date="2020-07" db="EMBL/GenBank/DDBJ databases">
        <title>Sequencing the genomes of 1000 actinobacteria strains.</title>
        <authorList>
            <person name="Klenk H.-P."/>
        </authorList>
    </citation>
    <scope>NUCLEOTIDE SEQUENCE [LARGE SCALE GENOMIC DNA]</scope>
    <source>
        <strain evidence="8 9">DSM 43461</strain>
    </source>
</reference>
<dbReference type="InterPro" id="IPR008271">
    <property type="entry name" value="Ser/Thr_kinase_AS"/>
</dbReference>
<dbReference type="Gene3D" id="1.10.510.10">
    <property type="entry name" value="Transferase(Phosphotransferase) domain 1"/>
    <property type="match status" value="1"/>
</dbReference>
<dbReference type="InterPro" id="IPR001680">
    <property type="entry name" value="WD40_rpt"/>
</dbReference>
<dbReference type="InterPro" id="IPR015943">
    <property type="entry name" value="WD40/YVTN_repeat-like_dom_sf"/>
</dbReference>
<feature type="domain" description="Protein kinase" evidence="7">
    <location>
        <begin position="15"/>
        <end position="261"/>
    </location>
</feature>
<proteinExistence type="predicted"/>
<keyword evidence="9" id="KW-1185">Reference proteome</keyword>
<evidence type="ECO:0000256" key="4">
    <source>
        <dbReference type="ARBA" id="ARBA00022840"/>
    </source>
</evidence>
<dbReference type="GO" id="GO:0004672">
    <property type="term" value="F:protein kinase activity"/>
    <property type="evidence" value="ECO:0007669"/>
    <property type="project" value="InterPro"/>
</dbReference>
<dbReference type="PROSITE" id="PS50082">
    <property type="entry name" value="WD_REPEATS_2"/>
    <property type="match status" value="3"/>
</dbReference>
<dbReference type="EMBL" id="JACCBT010000001">
    <property type="protein sequence ID" value="NYE15848.1"/>
    <property type="molecule type" value="Genomic_DNA"/>
</dbReference>
<evidence type="ECO:0000259" key="7">
    <source>
        <dbReference type="PROSITE" id="PS50011"/>
    </source>
</evidence>
<evidence type="ECO:0000256" key="1">
    <source>
        <dbReference type="ARBA" id="ARBA00022574"/>
    </source>
</evidence>
<name>A0A7Y9KHA9_9ACTN</name>
<evidence type="ECO:0000313" key="8">
    <source>
        <dbReference type="EMBL" id="NYE15848.1"/>
    </source>
</evidence>
<dbReference type="GO" id="GO:0005524">
    <property type="term" value="F:ATP binding"/>
    <property type="evidence" value="ECO:0007669"/>
    <property type="project" value="UniProtKB-UniRule"/>
</dbReference>
<dbReference type="SUPFAM" id="SSF50998">
    <property type="entry name" value="Quinoprotein alcohol dehydrogenase-like"/>
    <property type="match status" value="1"/>
</dbReference>
<dbReference type="Pfam" id="PF00069">
    <property type="entry name" value="Pkinase"/>
    <property type="match status" value="1"/>
</dbReference>
<dbReference type="PROSITE" id="PS00108">
    <property type="entry name" value="PROTEIN_KINASE_ST"/>
    <property type="match status" value="1"/>
</dbReference>
<keyword evidence="1 5" id="KW-0853">WD repeat</keyword>
<evidence type="ECO:0000256" key="6">
    <source>
        <dbReference type="PROSITE-ProRule" id="PRU10141"/>
    </source>
</evidence>
<feature type="repeat" description="WD" evidence="5">
    <location>
        <begin position="569"/>
        <end position="610"/>
    </location>
</feature>
<dbReference type="InterPro" id="IPR020472">
    <property type="entry name" value="WD40_PAC1"/>
</dbReference>
<dbReference type="AlphaFoldDB" id="A0A7Y9KHA9"/>
<dbReference type="InterPro" id="IPR019775">
    <property type="entry name" value="WD40_repeat_CS"/>
</dbReference>
<dbReference type="RefSeq" id="WP_179836477.1">
    <property type="nucleotide sequence ID" value="NZ_BMRD01000004.1"/>
</dbReference>
<sequence>MEALREGDPHRIGPYRLEGRLGAGGMGEVFLGVSAGGRRIAVKVIRAEHLGRPEFRARFAREVEAARKVGGFYTAQVVDADPEADEPWMATAYIPGPSLRDVAPLPSDELHRLGAALVEGLAAIHACGLVHRDLKPGNVIMSPDGPRIIDFGIARAVGAGALTADGAVLGTYAYMAPEQVLGEPCGPPADVFALGCVLAFAARGRGPFDTATIPATVHRLLNERPDLDGLAEPLRPLVAACLAKDPAERPATVRILAHLADPDAAPVAATAARPEGPDTERTVERGTTPFTRVAAAVRPAAGIRRRTVLVGAAATVAALGVPAFLLARGGGRPPGSASAPAGDVMMPPATTLAKEGRPVEDVAFSPDGRILACGGTLGETVYLWDPASGHVIHELRAPAGVAAMAFTPDGRLLATGHTNATVRLWDVESADTRPPRPLRTLRARGARVNALAFSPDGRTLAGPDRLWDTATGGVLGDVFGADGVNAVAFSRDGRRVMAGTDGFQGRAEPGSVQVWDVRTRSPIAHVADQGKKTSSLALAPDGRTLVTAGGGATIRLWDAARVRITGALASGDAGDVTEVAVSAGGAVLAAAGTDHTVRLWDLATRRVTAALAGTGGAVRGLALSTDGRTVAGGSERRGQAAVNLWRLR</sequence>
<keyword evidence="8" id="KW-0418">Kinase</keyword>
<dbReference type="SMART" id="SM00220">
    <property type="entry name" value="S_TKc"/>
    <property type="match status" value="1"/>
</dbReference>
<dbReference type="Gene3D" id="3.30.200.20">
    <property type="entry name" value="Phosphorylase Kinase, domain 1"/>
    <property type="match status" value="1"/>
</dbReference>
<dbReference type="SMART" id="SM00320">
    <property type="entry name" value="WD40"/>
    <property type="match status" value="7"/>
</dbReference>
<dbReference type="PROSITE" id="PS50011">
    <property type="entry name" value="PROTEIN_KINASE_DOM"/>
    <property type="match status" value="1"/>
</dbReference>
<dbReference type="InterPro" id="IPR011009">
    <property type="entry name" value="Kinase-like_dom_sf"/>
</dbReference>
<dbReference type="PANTHER" id="PTHR19879:SF9">
    <property type="entry name" value="TRANSCRIPTION INITIATION FACTOR TFIID SUBUNIT 5"/>
    <property type="match status" value="1"/>
</dbReference>
<dbReference type="PRINTS" id="PR00320">
    <property type="entry name" value="GPROTEINBRPT"/>
</dbReference>
<keyword evidence="4 6" id="KW-0067">ATP-binding</keyword>
<dbReference type="InterPro" id="IPR000719">
    <property type="entry name" value="Prot_kinase_dom"/>
</dbReference>
<dbReference type="Gene3D" id="2.130.10.10">
    <property type="entry name" value="YVTN repeat-like/Quinoprotein amine dehydrogenase"/>
    <property type="match status" value="2"/>
</dbReference>
<dbReference type="Proteomes" id="UP000591272">
    <property type="component" value="Unassembled WGS sequence"/>
</dbReference>
<dbReference type="PROSITE" id="PS50294">
    <property type="entry name" value="WD_REPEATS_REGION"/>
    <property type="match status" value="3"/>
</dbReference>
<accession>A0A7Y9KHA9</accession>
<protein>
    <submittedName>
        <fullName evidence="8">WD40 repeat protein/predicted Ser/Thr protein kinase</fullName>
    </submittedName>
</protein>
<dbReference type="InterPro" id="IPR011047">
    <property type="entry name" value="Quinoprotein_ADH-like_sf"/>
</dbReference>
<organism evidence="8 9">
    <name type="scientific">Actinomadura citrea</name>
    <dbReference type="NCBI Taxonomy" id="46158"/>
    <lineage>
        <taxon>Bacteria</taxon>
        <taxon>Bacillati</taxon>
        <taxon>Actinomycetota</taxon>
        <taxon>Actinomycetes</taxon>
        <taxon>Streptosporangiales</taxon>
        <taxon>Thermomonosporaceae</taxon>
        <taxon>Actinomadura</taxon>
    </lineage>
</organism>
<dbReference type="PROSITE" id="PS00107">
    <property type="entry name" value="PROTEIN_KINASE_ATP"/>
    <property type="match status" value="1"/>
</dbReference>
<keyword evidence="8" id="KW-0808">Transferase</keyword>
<evidence type="ECO:0000256" key="2">
    <source>
        <dbReference type="ARBA" id="ARBA00022737"/>
    </source>
</evidence>
<feature type="repeat" description="WD" evidence="5">
    <location>
        <begin position="526"/>
        <end position="558"/>
    </location>
</feature>
<dbReference type="Pfam" id="PF00400">
    <property type="entry name" value="WD40"/>
    <property type="match status" value="5"/>
</dbReference>
<evidence type="ECO:0000313" key="9">
    <source>
        <dbReference type="Proteomes" id="UP000591272"/>
    </source>
</evidence>
<keyword evidence="3 6" id="KW-0547">Nucleotide-binding</keyword>